<dbReference type="Proteomes" id="UP000198948">
    <property type="component" value="Unassembled WGS sequence"/>
</dbReference>
<gene>
    <name evidence="1" type="ORF">SAMN04488559_101103</name>
</gene>
<sequence length="167" mass="19385">MKKHKEKFVSVVSRANSHSGVSQCREELEQLNKLGDKFPELPFGFLICLDTVSNQYGNKNQSRIDRRMETDKSGYSYRNHTALLITIVLHDEDFPEPTLLEHYSYHSKVPIPKANIAFARKSLGQELMTFFPMAFKKQVKNYPAIKEIADDFIKAFEDGLREIKWID</sequence>
<dbReference type="AlphaFoldDB" id="A0A1H9PS37"/>
<organism evidence="1 2">
    <name type="scientific">Isobaculum melis</name>
    <dbReference type="NCBI Taxonomy" id="142588"/>
    <lineage>
        <taxon>Bacteria</taxon>
        <taxon>Bacillati</taxon>
        <taxon>Bacillota</taxon>
        <taxon>Bacilli</taxon>
        <taxon>Lactobacillales</taxon>
        <taxon>Carnobacteriaceae</taxon>
        <taxon>Isobaculum</taxon>
    </lineage>
</organism>
<evidence type="ECO:0000313" key="2">
    <source>
        <dbReference type="Proteomes" id="UP000198948"/>
    </source>
</evidence>
<name>A0A1H9PS37_9LACT</name>
<dbReference type="OrthoDB" id="1251050at2"/>
<dbReference type="EMBL" id="FOHA01000001">
    <property type="protein sequence ID" value="SER51034.1"/>
    <property type="molecule type" value="Genomic_DNA"/>
</dbReference>
<accession>A0A1H9PS37</accession>
<dbReference type="STRING" id="142588.SAMN04488559_101103"/>
<dbReference type="RefSeq" id="WP_092649262.1">
    <property type="nucleotide sequence ID" value="NZ_FOHA01000001.1"/>
</dbReference>
<evidence type="ECO:0000313" key="1">
    <source>
        <dbReference type="EMBL" id="SER51034.1"/>
    </source>
</evidence>
<keyword evidence="2" id="KW-1185">Reference proteome</keyword>
<reference evidence="1 2" key="1">
    <citation type="submission" date="2016-10" db="EMBL/GenBank/DDBJ databases">
        <authorList>
            <person name="de Groot N.N."/>
        </authorList>
    </citation>
    <scope>NUCLEOTIDE SEQUENCE [LARGE SCALE GENOMIC DNA]</scope>
    <source>
        <strain evidence="1 2">DSM 13760</strain>
    </source>
</reference>
<protein>
    <submittedName>
        <fullName evidence="1">Uncharacterized protein</fullName>
    </submittedName>
</protein>
<proteinExistence type="predicted"/>